<feature type="domain" description="Granulins" evidence="6">
    <location>
        <begin position="856"/>
        <end position="869"/>
    </location>
</feature>
<evidence type="ECO:0000256" key="4">
    <source>
        <dbReference type="ARBA" id="ARBA00023157"/>
    </source>
</evidence>
<dbReference type="PANTHER" id="PTHR12274">
    <property type="entry name" value="GRANULIN"/>
    <property type="match status" value="1"/>
</dbReference>
<feature type="domain" description="Granulins" evidence="6">
    <location>
        <begin position="142"/>
        <end position="155"/>
    </location>
</feature>
<dbReference type="InterPro" id="IPR039036">
    <property type="entry name" value="Granulin_fam"/>
</dbReference>
<keyword evidence="5" id="KW-0732">Signal</keyword>
<dbReference type="SMART" id="SM00277">
    <property type="entry name" value="GRAN"/>
    <property type="match status" value="22"/>
</dbReference>
<dbReference type="PANTHER" id="PTHR12274:SF3">
    <property type="entry name" value="PROGRANULIN"/>
    <property type="match status" value="1"/>
</dbReference>
<dbReference type="GeneID" id="136994377"/>
<feature type="domain" description="Granulins" evidence="6">
    <location>
        <begin position="540"/>
        <end position="553"/>
    </location>
</feature>
<feature type="domain" description="Granulins" evidence="6">
    <location>
        <begin position="382"/>
        <end position="395"/>
    </location>
</feature>
<feature type="domain" description="Granulins" evidence="6">
    <location>
        <begin position="1093"/>
        <end position="1106"/>
    </location>
</feature>
<dbReference type="SMART" id="SM00289">
    <property type="entry name" value="WR1"/>
    <property type="match status" value="19"/>
</dbReference>
<sequence>MGTFAPLWLALAGAVASLRCPDGQPCPGVPSLPVLPANGVSDPAGSPCQDGSRCPAGYGCLPTASGSFGCCPLAEGISCAGGRRCCPRGSRCSADGKSCFARPAPGAIQCPDGESECPDNSTCCVMPSGAWGCCPMPEASCCADKVHCCPRATICDLAHGRCLTPAGAFPLGTKFPAWTPRSQPGAPAPLGQVTCPDGRSACPDGATCCQLPSAQYGCCPLQNAVCCGDRLHCCPQGTACDLERSKCASARGPLQPLARLPAAPTAARDVKCDDETSCPDGSTCCRLSSGKWGCCPLEQAVCCPDHVHCCPQGSTCDPEGGSCLQGGVRVPWQEKTPALARVQVRGRDVKCDDETSCPDGSTCCRLSLGTWGCCPLEQAVCCPDHVHCCPQGSTCDPEGGSCLQGGVRVPWQEKTPALARVQVRGRDVKCDDETSCPDGSTCCRLSSGTWGCCPLEQAVCCPDHVHCCPQGYTCDPEGGSCLQGGVRVPWQEKTPALARVQVRGRDVKCDDETSCPDGSTCCRLSLGTWGCCPLEQAVCCPDHVHCCPQGSTCDPEGGSCLQGGVRVPWQEKTPALARVQVRGRDVKCDDETSCPDGSTCCRLSSGTWGCCPLEQAVCCPDHVHCCPQGSTCDPEGGSCLQGGVRVPWQEKTPALARVQVRGRDVKCDDETSCPDGNTCCRLSSGTWGCCPLEQAVCCPDHVHCCPQGSTCDPEGGSCLQGGVRVPWQEKTPALARVQVRGRDVKCDDETSCPDGSTCCRLSSGKWGCCPLEQAVCCPDHVHCCPQGSTCDPEGGSCLQGGVRVPWQEKTPALARVQVRGRDVKCDDETSCPDGSTCCRLSLGTWGCCPLEQAVCCPDHVHCCPQGSTCDPEGGSCLQGGVRVPWQEKTPALARVQVRGRDVKCDDETSCPDGNTCCRLSLGTWGCCPLEQAVCCPDHVHCCPQGSTCDPEGGSCLQGGVRVPWQEKTPALARVQVRGRDVKCDDETSCPDGNTCCRLSLGTWGCCPLEQAVCCPDHVHCCPQGSTCDPEGGSCLQGGVRVPWQEKTPALARVQVRGRDVKCDDETSCPDGNTCCRLSLGTWGCCPLEQAVCCPDHVHCCPQGYTCDPEGGSCLQGGVRVPWQEKTPALARVQVRGRDVKCDDETSCPDGSTCCRLSLGTWGCCPLEQAVCCPDHVHCCPQGSTCDPEGGSCLQGGVRVPWQEKTPALARVQVRGRDVKCDDETSCPDGNTCCRLSSGTWGCCPLEQAVCCPDHVHCCPQGSTCDPEGGSCLQGGVRVPWQEKTPALARVQVRGRRVKCDDETSCPDGSTCCRLSSGTWGCCPLEQAVCCPDHVHCCPQGYTCDPEGGSCLQGGVRVPWQEKTPALARVQVRGRRVKCDDETSCPDGSTCCRLSSGTWGCCPLEQAVCCPDHVHCCPQGSTCDPEGGSCLQGGVRVPWQEKTPALARVQVRGRDVKCDDETSCPDGNTCCRLSSGTWGCCPLEQGSRCPPNGGSCLQPVLRVTQPAATAAGAAWVQCDTRTACPDNSTCCRVPSGPWLCCPLPQAVCCSDGFHCCPSGYTCDLAQGTCHKEQPAVAEVAEVAAVPRGRAVPCNATASCADGQTCCKSRSGDWACCQLPSAVCCKDGEHCCPWGYACNVAAQSCEKRGPRAPAAVPLQGATTSEPGAATTVPCDATRSCRPGQKCCRGPEGAWGCCPFSQGSCCSDGHRCCPAGYRCAAGGCSQRRPLRWDLAGSGPRRVLLL</sequence>
<dbReference type="InterPro" id="IPR037277">
    <property type="entry name" value="Granulin_sf"/>
</dbReference>
<organism evidence="7 8">
    <name type="scientific">Apteryx mantelli</name>
    <name type="common">North Island brown kiwi</name>
    <dbReference type="NCBI Taxonomy" id="2696672"/>
    <lineage>
        <taxon>Eukaryota</taxon>
        <taxon>Metazoa</taxon>
        <taxon>Chordata</taxon>
        <taxon>Craniata</taxon>
        <taxon>Vertebrata</taxon>
        <taxon>Euteleostomi</taxon>
        <taxon>Archelosauria</taxon>
        <taxon>Archosauria</taxon>
        <taxon>Dinosauria</taxon>
        <taxon>Saurischia</taxon>
        <taxon>Theropoda</taxon>
        <taxon>Coelurosauria</taxon>
        <taxon>Aves</taxon>
        <taxon>Palaeognathae</taxon>
        <taxon>Apterygiformes</taxon>
        <taxon>Apterygidae</taxon>
        <taxon>Apteryx</taxon>
    </lineage>
</organism>
<feature type="domain" description="Granulins" evidence="6">
    <location>
        <begin position="935"/>
        <end position="948"/>
    </location>
</feature>
<evidence type="ECO:0000256" key="1">
    <source>
        <dbReference type="ARBA" id="ARBA00004613"/>
    </source>
</evidence>
<protein>
    <submittedName>
        <fullName evidence="8">Progranulin</fullName>
    </submittedName>
</protein>
<evidence type="ECO:0000313" key="8">
    <source>
        <dbReference type="RefSeq" id="XP_067168052.1"/>
    </source>
</evidence>
<feature type="domain" description="Granulins" evidence="6">
    <location>
        <begin position="1330"/>
        <end position="1343"/>
    </location>
</feature>
<feature type="domain" description="Granulins" evidence="6">
    <location>
        <begin position="227"/>
        <end position="240"/>
    </location>
</feature>
<dbReference type="InterPro" id="IPR000118">
    <property type="entry name" value="Granulin"/>
</dbReference>
<evidence type="ECO:0000256" key="5">
    <source>
        <dbReference type="SAM" id="SignalP"/>
    </source>
</evidence>
<evidence type="ECO:0000313" key="7">
    <source>
        <dbReference type="Proteomes" id="UP001652627"/>
    </source>
</evidence>
<dbReference type="Gene3D" id="2.10.25.160">
    <property type="entry name" value="Granulin"/>
    <property type="match status" value="22"/>
</dbReference>
<keyword evidence="7" id="KW-1185">Reference proteome</keyword>
<reference evidence="8" key="1">
    <citation type="submission" date="2025-08" db="UniProtKB">
        <authorList>
            <consortium name="RefSeq"/>
        </authorList>
    </citation>
    <scope>IDENTIFICATION</scope>
    <source>
        <tissue evidence="8">Blood</tissue>
    </source>
</reference>
<feature type="domain" description="Granulins" evidence="6">
    <location>
        <begin position="1548"/>
        <end position="1561"/>
    </location>
</feature>
<proteinExistence type="inferred from homology"/>
<dbReference type="Pfam" id="PF00396">
    <property type="entry name" value="Granulin"/>
    <property type="match status" value="21"/>
</dbReference>
<comment type="subcellular location">
    <subcellularLocation>
        <location evidence="1">Secreted</location>
    </subcellularLocation>
</comment>
<comment type="similarity">
    <text evidence="2">Belongs to the granulin family.</text>
</comment>
<feature type="domain" description="Granulins" evidence="6">
    <location>
        <begin position="698"/>
        <end position="711"/>
    </location>
</feature>
<feature type="domain" description="Granulins" evidence="6">
    <location>
        <begin position="619"/>
        <end position="632"/>
    </location>
</feature>
<evidence type="ECO:0000256" key="2">
    <source>
        <dbReference type="ARBA" id="ARBA00010093"/>
    </source>
</evidence>
<feature type="domain" description="Granulins" evidence="6">
    <location>
        <begin position="461"/>
        <end position="474"/>
    </location>
</feature>
<name>A0ABM4FSX7_9AVES</name>
<evidence type="ECO:0000259" key="6">
    <source>
        <dbReference type="PROSITE" id="PS00799"/>
    </source>
</evidence>
<feature type="domain" description="Granulins" evidence="6">
    <location>
        <begin position="1251"/>
        <end position="1264"/>
    </location>
</feature>
<dbReference type="Proteomes" id="UP001652627">
    <property type="component" value="Chromosome 28"/>
</dbReference>
<dbReference type="SUPFAM" id="SSF57277">
    <property type="entry name" value="Granulin repeat"/>
    <property type="match status" value="21"/>
</dbReference>
<feature type="domain" description="Granulins" evidence="6">
    <location>
        <begin position="303"/>
        <end position="316"/>
    </location>
</feature>
<feature type="signal peptide" evidence="5">
    <location>
        <begin position="1"/>
        <end position="17"/>
    </location>
</feature>
<dbReference type="RefSeq" id="XP_067168052.1">
    <property type="nucleotide sequence ID" value="XM_067311951.1"/>
</dbReference>
<feature type="domain" description="Granulins" evidence="6">
    <location>
        <begin position="1014"/>
        <end position="1027"/>
    </location>
</feature>
<dbReference type="InterPro" id="IPR006150">
    <property type="entry name" value="Cys_repeat_1"/>
</dbReference>
<feature type="chain" id="PRO_5046378879" evidence="5">
    <location>
        <begin position="18"/>
        <end position="1742"/>
    </location>
</feature>
<keyword evidence="4" id="KW-1015">Disulfide bond</keyword>
<feature type="domain" description="Granulins" evidence="6">
    <location>
        <begin position="1172"/>
        <end position="1185"/>
    </location>
</feature>
<keyword evidence="3" id="KW-0964">Secreted</keyword>
<gene>
    <name evidence="8" type="primary">GRN</name>
</gene>
<evidence type="ECO:0000256" key="3">
    <source>
        <dbReference type="ARBA" id="ARBA00022525"/>
    </source>
</evidence>
<feature type="domain" description="Granulins" evidence="6">
    <location>
        <begin position="1623"/>
        <end position="1636"/>
    </location>
</feature>
<feature type="domain" description="Granulins" evidence="6">
    <location>
        <begin position="777"/>
        <end position="790"/>
    </location>
</feature>
<feature type="domain" description="Granulins" evidence="6">
    <location>
        <begin position="1409"/>
        <end position="1422"/>
    </location>
</feature>
<dbReference type="PROSITE" id="PS00799">
    <property type="entry name" value="GRANULINS"/>
    <property type="match status" value="19"/>
</dbReference>
<accession>A0ABM4FSX7</accession>